<evidence type="ECO:0000256" key="7">
    <source>
        <dbReference type="SAM" id="Phobius"/>
    </source>
</evidence>
<evidence type="ECO:0000256" key="4">
    <source>
        <dbReference type="ARBA" id="ARBA00022989"/>
    </source>
</evidence>
<feature type="transmembrane region" description="Helical" evidence="7">
    <location>
        <begin position="461"/>
        <end position="480"/>
    </location>
</feature>
<evidence type="ECO:0000313" key="10">
    <source>
        <dbReference type="Proteomes" id="UP001321473"/>
    </source>
</evidence>
<comment type="caution">
    <text evidence="9">The sequence shown here is derived from an EMBL/GenBank/DDBJ whole genome shotgun (WGS) entry which is preliminary data.</text>
</comment>
<dbReference type="PANTHER" id="PTHR23302">
    <property type="entry name" value="TRANSMEMBRANE CHANNEL-RELATED"/>
    <property type="match status" value="1"/>
</dbReference>
<dbReference type="PANTHER" id="PTHR23302:SF43">
    <property type="entry name" value="TMC DOMAIN-CONTAINING PROTEIN"/>
    <property type="match status" value="1"/>
</dbReference>
<dbReference type="GO" id="GO:0005886">
    <property type="term" value="C:plasma membrane"/>
    <property type="evidence" value="ECO:0007669"/>
    <property type="project" value="InterPro"/>
</dbReference>
<protein>
    <recommendedName>
        <fullName evidence="8">TMC domain-containing protein</fullName>
    </recommendedName>
</protein>
<evidence type="ECO:0000256" key="3">
    <source>
        <dbReference type="ARBA" id="ARBA00022692"/>
    </source>
</evidence>
<feature type="domain" description="TMC" evidence="8">
    <location>
        <begin position="524"/>
        <end position="629"/>
    </location>
</feature>
<gene>
    <name evidence="9" type="ORF">V5799_011615</name>
</gene>
<evidence type="ECO:0000256" key="5">
    <source>
        <dbReference type="ARBA" id="ARBA00023136"/>
    </source>
</evidence>
<evidence type="ECO:0000259" key="8">
    <source>
        <dbReference type="Pfam" id="PF07810"/>
    </source>
</evidence>
<proteinExistence type="inferred from homology"/>
<comment type="subcellular location">
    <subcellularLocation>
        <location evidence="1">Membrane</location>
        <topology evidence="1">Multi-pass membrane protein</topology>
    </subcellularLocation>
</comment>
<feature type="region of interest" description="Disordered" evidence="6">
    <location>
        <begin position="860"/>
        <end position="881"/>
    </location>
</feature>
<name>A0AAQ4EHB8_AMBAM</name>
<dbReference type="EMBL" id="JARKHS020016230">
    <property type="protein sequence ID" value="KAK8773853.1"/>
    <property type="molecule type" value="Genomic_DNA"/>
</dbReference>
<organism evidence="9 10">
    <name type="scientific">Amblyomma americanum</name>
    <name type="common">Lone star tick</name>
    <dbReference type="NCBI Taxonomy" id="6943"/>
    <lineage>
        <taxon>Eukaryota</taxon>
        <taxon>Metazoa</taxon>
        <taxon>Ecdysozoa</taxon>
        <taxon>Arthropoda</taxon>
        <taxon>Chelicerata</taxon>
        <taxon>Arachnida</taxon>
        <taxon>Acari</taxon>
        <taxon>Parasitiformes</taxon>
        <taxon>Ixodida</taxon>
        <taxon>Ixodoidea</taxon>
        <taxon>Ixodidae</taxon>
        <taxon>Amblyomminae</taxon>
        <taxon>Amblyomma</taxon>
    </lineage>
</organism>
<feature type="region of interest" description="Disordered" evidence="6">
    <location>
        <begin position="13"/>
        <end position="111"/>
    </location>
</feature>
<keyword evidence="4 7" id="KW-1133">Transmembrane helix</keyword>
<comment type="similarity">
    <text evidence="2">Belongs to the TMC family.</text>
</comment>
<feature type="transmembrane region" description="Helical" evidence="7">
    <location>
        <begin position="326"/>
        <end position="347"/>
    </location>
</feature>
<dbReference type="AlphaFoldDB" id="A0AAQ4EHB8"/>
<feature type="transmembrane region" description="Helical" evidence="7">
    <location>
        <begin position="697"/>
        <end position="714"/>
    </location>
</feature>
<dbReference type="Proteomes" id="UP001321473">
    <property type="component" value="Unassembled WGS sequence"/>
</dbReference>
<dbReference type="InterPro" id="IPR012496">
    <property type="entry name" value="TMC_dom"/>
</dbReference>
<feature type="transmembrane region" description="Helical" evidence="7">
    <location>
        <begin position="492"/>
        <end position="515"/>
    </location>
</feature>
<sequence length="881" mass="98719">MLMFVDATAAAMAGRSSKQNGDPQHPPDDIPLHLMEGSEEDENGYVHSSRVDAGGAEPRRPSVPFHTRNLIKQLPSRNLDDLSTPEPDAVISEKPQGDRAPSSEAGSKRQRDNWRYLTLRVRAATANNTSDLSADDLYHILRADSNFSEAVALATLRNSKQSLTLKRSVKRRLTSSRADHATAAHRSVSWWRRTKFSLAMGVQRMKRNLWDALSHVDLWHSHLKDIQGNFGSGVASYFLFLRRLLALNLFMGALLMGFVTVPQLIYERSPSAMRSDYSADVGYVQAFFNIFTGAGLFADTVMYYGHYTNETVRWPPRNPLSYDLPLAYFFAVAICLFACLVTLAYSLTRSYKQNYIETSMGVKDVYCAKVFSAWDFSIASHEAAKLKSRSIYNELKELLSMERRAEEDPPTCGARTGKVLARIAVNLIIMGIMTVSGWLVYDLLQKKSLQSDVPVLGEMTVSLTVGALCFVLPTLFLALSRLEFIHRVQTRLYLNLARVTLAKIVLLGVLMYYWLGAQRRQDECWESRLGQELYRLLVVDTAFVLLLTTGVGESLRSLVYKHITPRVGPPELDIAHNTLDLIYTQTLVWAGLFYCPLLPMVACAKLVLTFYVKRVSVMCTQPSVRPWRAVHAQTVFLALTFLSFVLATGTLGYALLSIQPSEVCGPFKGLETTYAAFLGLFNLDSWQAGEQTETGRVFQYLLSPFAFFLGIVVLRKGRTRCSSCSSLRSPWSRRWPCTSSALCGCESTPVPTSPPWGHSGVALVAAEAGAQLRDRPNAAWAAYPGPNTSKDFDTWHSDPGTQDTPGRRRTIRHHCHMYQAKDDCFVWNKSVYIWLRDHTHTWALSSFFFFYARMGRKSTAASPRGKRTSPHVAKISGGQQS</sequence>
<accession>A0AAQ4EHB8</accession>
<evidence type="ECO:0000313" key="9">
    <source>
        <dbReference type="EMBL" id="KAK8773853.1"/>
    </source>
</evidence>
<dbReference type="InterPro" id="IPR038900">
    <property type="entry name" value="TMC"/>
</dbReference>
<dbReference type="Pfam" id="PF07810">
    <property type="entry name" value="TMC"/>
    <property type="match status" value="1"/>
</dbReference>
<feature type="transmembrane region" description="Helical" evidence="7">
    <location>
        <begin position="587"/>
        <end position="612"/>
    </location>
</feature>
<feature type="transmembrane region" description="Helical" evidence="7">
    <location>
        <begin position="633"/>
        <end position="656"/>
    </location>
</feature>
<keyword evidence="3 7" id="KW-0812">Transmembrane</keyword>
<feature type="transmembrane region" description="Helical" evidence="7">
    <location>
        <begin position="286"/>
        <end position="306"/>
    </location>
</feature>
<evidence type="ECO:0000256" key="2">
    <source>
        <dbReference type="ARBA" id="ARBA00006510"/>
    </source>
</evidence>
<evidence type="ECO:0000256" key="6">
    <source>
        <dbReference type="SAM" id="MobiDB-lite"/>
    </source>
</evidence>
<feature type="transmembrane region" description="Helical" evidence="7">
    <location>
        <begin position="423"/>
        <end position="441"/>
    </location>
</feature>
<dbReference type="GO" id="GO:0008381">
    <property type="term" value="F:mechanosensitive monoatomic ion channel activity"/>
    <property type="evidence" value="ECO:0007669"/>
    <property type="project" value="TreeGrafter"/>
</dbReference>
<feature type="transmembrane region" description="Helical" evidence="7">
    <location>
        <begin position="244"/>
        <end position="265"/>
    </location>
</feature>
<evidence type="ECO:0000256" key="1">
    <source>
        <dbReference type="ARBA" id="ARBA00004141"/>
    </source>
</evidence>
<reference evidence="9 10" key="1">
    <citation type="journal article" date="2023" name="Arcadia Sci">
        <title>De novo assembly of a long-read Amblyomma americanum tick genome.</title>
        <authorList>
            <person name="Chou S."/>
            <person name="Poskanzer K.E."/>
            <person name="Rollins M."/>
            <person name="Thuy-Boun P.S."/>
        </authorList>
    </citation>
    <scope>NUCLEOTIDE SEQUENCE [LARGE SCALE GENOMIC DNA]</scope>
    <source>
        <strain evidence="9">F_SG_1</strain>
        <tissue evidence="9">Salivary glands</tissue>
    </source>
</reference>
<keyword evidence="10" id="KW-1185">Reference proteome</keyword>
<keyword evidence="5 7" id="KW-0472">Membrane</keyword>